<evidence type="ECO:0000256" key="3">
    <source>
        <dbReference type="ARBA" id="ARBA00022692"/>
    </source>
</evidence>
<keyword evidence="7 10" id="KW-0472">Membrane</keyword>
<dbReference type="EMBL" id="LR134173">
    <property type="protein sequence ID" value="VEB34463.1"/>
    <property type="molecule type" value="Genomic_DNA"/>
</dbReference>
<keyword evidence="14" id="KW-1185">Reference proteome</keyword>
<keyword evidence="3 10" id="KW-0812">Transmembrane</keyword>
<feature type="transmembrane region" description="Helical" evidence="10">
    <location>
        <begin position="398"/>
        <end position="422"/>
    </location>
</feature>
<dbReference type="GO" id="GO:0008360">
    <property type="term" value="P:regulation of cell shape"/>
    <property type="evidence" value="ECO:0007669"/>
    <property type="project" value="UniProtKB-KW"/>
</dbReference>
<comment type="function">
    <text evidence="8">Involved in peptidoglycan biosynthesis. Transports lipid-linked peptidoglycan precursors from the inner to the outer leaflet of the cytoplasmic membrane.</text>
</comment>
<evidence type="ECO:0000256" key="4">
    <source>
        <dbReference type="ARBA" id="ARBA00022960"/>
    </source>
</evidence>
<dbReference type="Pfam" id="PF03023">
    <property type="entry name" value="MurJ"/>
    <property type="match status" value="1"/>
</dbReference>
<gene>
    <name evidence="12" type="primary">mviN_1</name>
    <name evidence="11" type="ORF">Lche_2746</name>
    <name evidence="12" type="ORF">NCTC11976_00854</name>
</gene>
<dbReference type="InterPro" id="IPR004268">
    <property type="entry name" value="MurJ"/>
</dbReference>
<dbReference type="GO" id="GO:0034204">
    <property type="term" value="P:lipid translocation"/>
    <property type="evidence" value="ECO:0007669"/>
    <property type="project" value="TreeGrafter"/>
</dbReference>
<reference evidence="12 14" key="2">
    <citation type="submission" date="2018-12" db="EMBL/GenBank/DDBJ databases">
        <authorList>
            <consortium name="Pathogen Informatics"/>
        </authorList>
    </citation>
    <scope>NUCLEOTIDE SEQUENCE [LARGE SCALE GENOMIC DNA]</scope>
    <source>
        <strain evidence="12 14">NCTC11976</strain>
    </source>
</reference>
<feature type="transmembrane region" description="Helical" evidence="10">
    <location>
        <begin position="183"/>
        <end position="202"/>
    </location>
</feature>
<feature type="transmembrane region" description="Helical" evidence="10">
    <location>
        <begin position="247"/>
        <end position="267"/>
    </location>
</feature>
<feature type="transmembrane region" description="Helical" evidence="10">
    <location>
        <begin position="366"/>
        <end position="391"/>
    </location>
</feature>
<organism evidence="11 13">
    <name type="scientific">Legionella cherrii</name>
    <dbReference type="NCBI Taxonomy" id="28084"/>
    <lineage>
        <taxon>Bacteria</taxon>
        <taxon>Pseudomonadati</taxon>
        <taxon>Pseudomonadota</taxon>
        <taxon>Gammaproteobacteria</taxon>
        <taxon>Legionellales</taxon>
        <taxon>Legionellaceae</taxon>
        <taxon>Legionella</taxon>
    </lineage>
</organism>
<evidence type="ECO:0000313" key="13">
    <source>
        <dbReference type="Proteomes" id="UP000054921"/>
    </source>
</evidence>
<feature type="transmembrane region" description="Helical" evidence="10">
    <location>
        <begin position="66"/>
        <end position="94"/>
    </location>
</feature>
<keyword evidence="5" id="KW-0573">Peptidoglycan synthesis</keyword>
<protein>
    <submittedName>
        <fullName evidence="12">Virulence factor mviN homolog</fullName>
    </submittedName>
</protein>
<evidence type="ECO:0000256" key="2">
    <source>
        <dbReference type="ARBA" id="ARBA00022475"/>
    </source>
</evidence>
<dbReference type="EMBL" id="LNXW01000013">
    <property type="protein sequence ID" value="KTC80726.1"/>
    <property type="molecule type" value="Genomic_DNA"/>
</dbReference>
<proteinExistence type="inferred from homology"/>
<dbReference type="GO" id="GO:0009252">
    <property type="term" value="P:peptidoglycan biosynthetic process"/>
    <property type="evidence" value="ECO:0007669"/>
    <property type="project" value="UniProtKB-KW"/>
</dbReference>
<dbReference type="STRING" id="28084.Lche_2746"/>
<evidence type="ECO:0000256" key="7">
    <source>
        <dbReference type="ARBA" id="ARBA00023136"/>
    </source>
</evidence>
<dbReference type="GO" id="GO:0015648">
    <property type="term" value="F:lipid-linked peptidoglycan transporter activity"/>
    <property type="evidence" value="ECO:0007669"/>
    <property type="project" value="TreeGrafter"/>
</dbReference>
<dbReference type="PANTHER" id="PTHR47019:SF1">
    <property type="entry name" value="LIPID II FLIPPASE MURJ"/>
    <property type="match status" value="1"/>
</dbReference>
<reference evidence="11 13" key="1">
    <citation type="submission" date="2015-11" db="EMBL/GenBank/DDBJ databases">
        <title>Genomic analysis of 38 Legionella species identifies large and diverse effector repertoires.</title>
        <authorList>
            <person name="Burstein D."/>
            <person name="Amaro F."/>
            <person name="Zusman T."/>
            <person name="Lifshitz Z."/>
            <person name="Cohen O."/>
            <person name="Gilbert J.A."/>
            <person name="Pupko T."/>
            <person name="Shuman H.A."/>
            <person name="Segal G."/>
        </authorList>
    </citation>
    <scope>NUCLEOTIDE SEQUENCE [LARGE SCALE GENOMIC DNA]</scope>
    <source>
        <strain evidence="11 13">ORW</strain>
    </source>
</reference>
<feature type="transmembrane region" description="Helical" evidence="10">
    <location>
        <begin position="208"/>
        <end position="226"/>
    </location>
</feature>
<evidence type="ECO:0000256" key="5">
    <source>
        <dbReference type="ARBA" id="ARBA00022984"/>
    </source>
</evidence>
<dbReference type="Proteomes" id="UP000054921">
    <property type="component" value="Unassembled WGS sequence"/>
</dbReference>
<evidence type="ECO:0000313" key="14">
    <source>
        <dbReference type="Proteomes" id="UP000277577"/>
    </source>
</evidence>
<feature type="transmembrane region" description="Helical" evidence="10">
    <location>
        <begin position="156"/>
        <end position="176"/>
    </location>
</feature>
<dbReference type="PATRIC" id="fig|28084.5.peg.2975"/>
<dbReference type="PANTHER" id="PTHR47019">
    <property type="entry name" value="LIPID II FLIPPASE MURJ"/>
    <property type="match status" value="1"/>
</dbReference>
<feature type="transmembrane region" description="Helical" evidence="10">
    <location>
        <begin position="287"/>
        <end position="306"/>
    </location>
</feature>
<dbReference type="AlphaFoldDB" id="A0A0W0SBG4"/>
<sequence length="466" mass="51953">MGNRLISFIFREFDIKERLACLSLEWRRIASGMFWIILFILLGKIIGAAKEMSIAWHYGTDEIVDAYLFVFSLLSWPLSIWLSVLTVVLVPLLARMRANTPEEIPFFYSELLGFTLVIALLFMVSCYLFFGVIFKTQELGFSEHTKEIAKEMANKLIYLAPLGAVISLFSVWLLAVGRHQNTLYEAIPAFILCLAIVCFSNLQLEPLVWGTVVGYVVHLLALSISLHRSGELPVPRFTFKCAFWGELGKGIGIITLGQALIALGPIIDQFFAANLGSGSIASLGYANRVLALILSLAALSISRATLPVFSSEFAGSNRSVRSLALRWVFIIFGGSVVIVFFSWIAAHKIVSILFERGAFNANNTSIVTYLFQRGLLQLPLYASSLVLVSYFASSRKYFLIFISGILGLLSKVAANYLLIPAFGMTGVMYSYSVVYGINLIFFSLMFLAEERHLKIGLRSYFMSRQP</sequence>
<comment type="subcellular location">
    <subcellularLocation>
        <location evidence="1">Cell membrane</location>
        <topology evidence="1">Multi-pass membrane protein</topology>
    </subcellularLocation>
</comment>
<feature type="transmembrane region" description="Helical" evidence="10">
    <location>
        <begin position="106"/>
        <end position="130"/>
    </location>
</feature>
<dbReference type="GO" id="GO:0005886">
    <property type="term" value="C:plasma membrane"/>
    <property type="evidence" value="ECO:0007669"/>
    <property type="project" value="UniProtKB-SubCell"/>
</dbReference>
<keyword evidence="4" id="KW-0133">Cell shape</keyword>
<dbReference type="InterPro" id="IPR051050">
    <property type="entry name" value="Lipid_II_flippase_MurJ/MviN"/>
</dbReference>
<comment type="similarity">
    <text evidence="9">Belongs to the MurJ/MviN family.</text>
</comment>
<evidence type="ECO:0000256" key="10">
    <source>
        <dbReference type="SAM" id="Phobius"/>
    </source>
</evidence>
<evidence type="ECO:0000313" key="11">
    <source>
        <dbReference type="EMBL" id="KTC80726.1"/>
    </source>
</evidence>
<accession>A0A0W0SBG4</accession>
<feature type="transmembrane region" description="Helical" evidence="10">
    <location>
        <begin position="26"/>
        <end position="46"/>
    </location>
</feature>
<evidence type="ECO:0000256" key="1">
    <source>
        <dbReference type="ARBA" id="ARBA00004651"/>
    </source>
</evidence>
<keyword evidence="2" id="KW-1003">Cell membrane</keyword>
<evidence type="ECO:0000256" key="8">
    <source>
        <dbReference type="ARBA" id="ARBA00060041"/>
    </source>
</evidence>
<evidence type="ECO:0000256" key="6">
    <source>
        <dbReference type="ARBA" id="ARBA00022989"/>
    </source>
</evidence>
<feature type="transmembrane region" description="Helical" evidence="10">
    <location>
        <begin position="428"/>
        <end position="448"/>
    </location>
</feature>
<keyword evidence="6 10" id="KW-1133">Transmembrane helix</keyword>
<evidence type="ECO:0000313" key="12">
    <source>
        <dbReference type="EMBL" id="VEB34463.1"/>
    </source>
</evidence>
<evidence type="ECO:0000256" key="9">
    <source>
        <dbReference type="ARBA" id="ARBA00061532"/>
    </source>
</evidence>
<feature type="transmembrane region" description="Helical" evidence="10">
    <location>
        <begin position="327"/>
        <end position="346"/>
    </location>
</feature>
<dbReference type="Proteomes" id="UP000277577">
    <property type="component" value="Chromosome"/>
</dbReference>
<name>A0A0W0SBG4_9GAMM</name>